<dbReference type="InterPro" id="IPR015422">
    <property type="entry name" value="PyrdxlP-dep_Trfase_small"/>
</dbReference>
<dbReference type="Proteomes" id="UP000228528">
    <property type="component" value="Unassembled WGS sequence"/>
</dbReference>
<dbReference type="Pfam" id="PF00266">
    <property type="entry name" value="Aminotran_5"/>
    <property type="match status" value="1"/>
</dbReference>
<protein>
    <recommendedName>
        <fullName evidence="3">cysteine desulfurase</fullName>
        <ecNumber evidence="3">2.8.1.7</ecNumber>
    </recommendedName>
</protein>
<evidence type="ECO:0000256" key="4">
    <source>
        <dbReference type="ARBA" id="ARBA00022679"/>
    </source>
</evidence>
<dbReference type="GO" id="GO:0031071">
    <property type="term" value="F:cysteine desulfurase activity"/>
    <property type="evidence" value="ECO:0007669"/>
    <property type="project" value="UniProtKB-EC"/>
</dbReference>
<dbReference type="InterPro" id="IPR000192">
    <property type="entry name" value="Aminotrans_V_dom"/>
</dbReference>
<accession>A0A2M6P184</accession>
<dbReference type="InterPro" id="IPR020578">
    <property type="entry name" value="Aminotrans_V_PyrdxlP_BS"/>
</dbReference>
<evidence type="ECO:0000256" key="7">
    <source>
        <dbReference type="RuleBase" id="RU004504"/>
    </source>
</evidence>
<evidence type="ECO:0000256" key="5">
    <source>
        <dbReference type="ARBA" id="ARBA00022898"/>
    </source>
</evidence>
<gene>
    <name evidence="9" type="ORF">COU30_02200</name>
</gene>
<comment type="similarity">
    <text evidence="2">Belongs to the class-V pyridoxal-phosphate-dependent aminotransferase family. Csd subfamily.</text>
</comment>
<dbReference type="Gene3D" id="3.40.640.10">
    <property type="entry name" value="Type I PLP-dependent aspartate aminotransferase-like (Major domain)"/>
    <property type="match status" value="1"/>
</dbReference>
<dbReference type="GO" id="GO:0006534">
    <property type="term" value="P:cysteine metabolic process"/>
    <property type="evidence" value="ECO:0007669"/>
    <property type="project" value="InterPro"/>
</dbReference>
<comment type="cofactor">
    <cofactor evidence="1 7">
        <name>pyridoxal 5'-phosphate</name>
        <dbReference type="ChEBI" id="CHEBI:597326"/>
    </cofactor>
</comment>
<dbReference type="CDD" id="cd06453">
    <property type="entry name" value="SufS_like"/>
    <property type="match status" value="1"/>
</dbReference>
<evidence type="ECO:0000256" key="3">
    <source>
        <dbReference type="ARBA" id="ARBA00012239"/>
    </source>
</evidence>
<feature type="domain" description="Aminotransferase class V" evidence="8">
    <location>
        <begin position="3"/>
        <end position="287"/>
    </location>
</feature>
<comment type="caution">
    <text evidence="9">The sequence shown here is derived from an EMBL/GenBank/DDBJ whole genome shotgun (WGS) entry which is preliminary data.</text>
</comment>
<keyword evidence="4" id="KW-0808">Transferase</keyword>
<dbReference type="AlphaFoldDB" id="A0A2M6P184"/>
<dbReference type="EC" id="2.8.1.7" evidence="3"/>
<feature type="non-terminal residue" evidence="9">
    <location>
        <position position="1"/>
    </location>
</feature>
<comment type="catalytic activity">
    <reaction evidence="6">
        <text>(sulfur carrier)-H + L-cysteine = (sulfur carrier)-SH + L-alanine</text>
        <dbReference type="Rhea" id="RHEA:43892"/>
        <dbReference type="Rhea" id="RHEA-COMP:14737"/>
        <dbReference type="Rhea" id="RHEA-COMP:14739"/>
        <dbReference type="ChEBI" id="CHEBI:29917"/>
        <dbReference type="ChEBI" id="CHEBI:35235"/>
        <dbReference type="ChEBI" id="CHEBI:57972"/>
        <dbReference type="ChEBI" id="CHEBI:64428"/>
        <dbReference type="EC" id="2.8.1.7"/>
    </reaction>
</comment>
<dbReference type="PANTHER" id="PTHR43586">
    <property type="entry name" value="CYSTEINE DESULFURASE"/>
    <property type="match status" value="1"/>
</dbReference>
<dbReference type="PROSITE" id="PS00595">
    <property type="entry name" value="AA_TRANSFER_CLASS_5"/>
    <property type="match status" value="1"/>
</dbReference>
<dbReference type="InterPro" id="IPR015424">
    <property type="entry name" value="PyrdxlP-dep_Trfase"/>
</dbReference>
<sequence length="302" mass="33135">HLLEPGDVILLTRMEHHANLLPWQRVVRETGAELRFVEFTDDYQFDMDSFDRLLDERVKIVSITHISNVLGTVVPIKEVCQKAKDMQAITIIDAAQSIAHMAVDVQDIGCDALVFSAHKMYGPTGVGVLYGTTALLEELVPYHLGGGIVREVREDSAIWNDIPARFEAGTPNIAGVIGLGAACEYMKDMGVTDVGDHEHTLMAYAIQQLATIPQVTMLSGKTHVSSVLSFVVEGVHHHDLATLLDEEHIALRSGRHCAEPLLMALGLVGTCRISFGVYNTSEDIDRFIVALRKAIGILTNDE</sequence>
<evidence type="ECO:0000259" key="8">
    <source>
        <dbReference type="Pfam" id="PF00266"/>
    </source>
</evidence>
<evidence type="ECO:0000256" key="2">
    <source>
        <dbReference type="ARBA" id="ARBA00010447"/>
    </source>
</evidence>
<evidence type="ECO:0000256" key="1">
    <source>
        <dbReference type="ARBA" id="ARBA00001933"/>
    </source>
</evidence>
<dbReference type="InterPro" id="IPR015421">
    <property type="entry name" value="PyrdxlP-dep_Trfase_major"/>
</dbReference>
<organism evidence="9 10">
    <name type="scientific">Candidatus Magasanikbacteria bacterium CG10_big_fil_rev_8_21_14_0_10_38_6</name>
    <dbReference type="NCBI Taxonomy" id="1974647"/>
    <lineage>
        <taxon>Bacteria</taxon>
        <taxon>Candidatus Magasanikiibacteriota</taxon>
    </lineage>
</organism>
<name>A0A2M6P184_9BACT</name>
<dbReference type="SUPFAM" id="SSF53383">
    <property type="entry name" value="PLP-dependent transferases"/>
    <property type="match status" value="1"/>
</dbReference>
<evidence type="ECO:0000313" key="9">
    <source>
        <dbReference type="EMBL" id="PIR77485.1"/>
    </source>
</evidence>
<keyword evidence="5" id="KW-0663">Pyridoxal phosphate</keyword>
<evidence type="ECO:0000256" key="6">
    <source>
        <dbReference type="ARBA" id="ARBA00050776"/>
    </source>
</evidence>
<dbReference type="GO" id="GO:0030170">
    <property type="term" value="F:pyridoxal phosphate binding"/>
    <property type="evidence" value="ECO:0007669"/>
    <property type="project" value="InterPro"/>
</dbReference>
<evidence type="ECO:0000313" key="10">
    <source>
        <dbReference type="Proteomes" id="UP000228528"/>
    </source>
</evidence>
<dbReference type="EMBL" id="PFBW01000099">
    <property type="protein sequence ID" value="PIR77485.1"/>
    <property type="molecule type" value="Genomic_DNA"/>
</dbReference>
<dbReference type="InterPro" id="IPR010970">
    <property type="entry name" value="Cys_dSase_SufS"/>
</dbReference>
<dbReference type="Gene3D" id="3.90.1150.10">
    <property type="entry name" value="Aspartate Aminotransferase, domain 1"/>
    <property type="match status" value="1"/>
</dbReference>
<dbReference type="PANTHER" id="PTHR43586:SF8">
    <property type="entry name" value="CYSTEINE DESULFURASE 1, CHLOROPLASTIC"/>
    <property type="match status" value="1"/>
</dbReference>
<reference evidence="10" key="1">
    <citation type="submission" date="2017-09" db="EMBL/GenBank/DDBJ databases">
        <title>Depth-based differentiation of microbial function through sediment-hosted aquifers and enrichment of novel symbionts in the deep terrestrial subsurface.</title>
        <authorList>
            <person name="Probst A.J."/>
            <person name="Ladd B."/>
            <person name="Jarett J.K."/>
            <person name="Geller-Mcgrath D.E."/>
            <person name="Sieber C.M.K."/>
            <person name="Emerson J.B."/>
            <person name="Anantharaman K."/>
            <person name="Thomas B.C."/>
            <person name="Malmstrom R."/>
            <person name="Stieglmeier M."/>
            <person name="Klingl A."/>
            <person name="Woyke T."/>
            <person name="Ryan C.M."/>
            <person name="Banfield J.F."/>
        </authorList>
    </citation>
    <scope>NUCLEOTIDE SEQUENCE [LARGE SCALE GENOMIC DNA]</scope>
</reference>
<proteinExistence type="inferred from homology"/>